<organism evidence="5 6">
    <name type="scientific">Nocardia xishanensis</name>
    <dbReference type="NCBI Taxonomy" id="238964"/>
    <lineage>
        <taxon>Bacteria</taxon>
        <taxon>Bacillati</taxon>
        <taxon>Actinomycetota</taxon>
        <taxon>Actinomycetes</taxon>
        <taxon>Mycobacteriales</taxon>
        <taxon>Nocardiaceae</taxon>
        <taxon>Nocardia</taxon>
    </lineage>
</organism>
<evidence type="ECO:0000313" key="5">
    <source>
        <dbReference type="EMBL" id="MFI2473678.1"/>
    </source>
</evidence>
<dbReference type="Pfam" id="PF11887">
    <property type="entry name" value="Mce4_CUP1"/>
    <property type="match status" value="1"/>
</dbReference>
<dbReference type="InterPro" id="IPR024516">
    <property type="entry name" value="Mce_C"/>
</dbReference>
<evidence type="ECO:0000313" key="6">
    <source>
        <dbReference type="Proteomes" id="UP001611415"/>
    </source>
</evidence>
<feature type="domain" description="Mce/MlaD" evidence="3">
    <location>
        <begin position="41"/>
        <end position="114"/>
    </location>
</feature>
<comment type="caution">
    <text evidence="5">The sequence shown here is derived from an EMBL/GenBank/DDBJ whole genome shotgun (WGS) entry which is preliminary data.</text>
</comment>
<proteinExistence type="predicted"/>
<dbReference type="EMBL" id="JBIRYO010000005">
    <property type="protein sequence ID" value="MFI2473678.1"/>
    <property type="molecule type" value="Genomic_DNA"/>
</dbReference>
<dbReference type="InterPro" id="IPR052336">
    <property type="entry name" value="MlaD_Phospholipid_Transporter"/>
</dbReference>
<dbReference type="InterPro" id="IPR005693">
    <property type="entry name" value="Mce"/>
</dbReference>
<feature type="region of interest" description="Disordered" evidence="1">
    <location>
        <begin position="330"/>
        <end position="351"/>
    </location>
</feature>
<name>A0ABW7WXW8_9NOCA</name>
<evidence type="ECO:0000259" key="4">
    <source>
        <dbReference type="Pfam" id="PF11887"/>
    </source>
</evidence>
<dbReference type="PANTHER" id="PTHR33371:SF16">
    <property type="entry name" value="MCE-FAMILY PROTEIN MCE3F"/>
    <property type="match status" value="1"/>
</dbReference>
<feature type="domain" description="Mammalian cell entry C-terminal" evidence="4">
    <location>
        <begin position="121"/>
        <end position="290"/>
    </location>
</feature>
<protein>
    <submittedName>
        <fullName evidence="5">MCE family protein</fullName>
    </submittedName>
</protein>
<keyword evidence="6" id="KW-1185">Reference proteome</keyword>
<dbReference type="Proteomes" id="UP001611415">
    <property type="component" value="Unassembled WGS sequence"/>
</dbReference>
<evidence type="ECO:0000259" key="3">
    <source>
        <dbReference type="Pfam" id="PF02470"/>
    </source>
</evidence>
<feature type="transmembrane region" description="Helical" evidence="2">
    <location>
        <begin position="12"/>
        <end position="32"/>
    </location>
</feature>
<keyword evidence="2" id="KW-0812">Transmembrane</keyword>
<keyword evidence="2" id="KW-1133">Transmembrane helix</keyword>
<accession>A0ABW7WXW8</accession>
<evidence type="ECO:0000256" key="1">
    <source>
        <dbReference type="SAM" id="MobiDB-lite"/>
    </source>
</evidence>
<dbReference type="RefSeq" id="WP_397092346.1">
    <property type="nucleotide sequence ID" value="NZ_JBIRYO010000005.1"/>
</dbReference>
<dbReference type="PANTHER" id="PTHR33371">
    <property type="entry name" value="INTERMEMBRANE PHOSPHOLIPID TRANSPORT SYSTEM BINDING PROTEIN MLAD-RELATED"/>
    <property type="match status" value="1"/>
</dbReference>
<dbReference type="NCBIfam" id="TIGR00996">
    <property type="entry name" value="Mtu_fam_mce"/>
    <property type="match status" value="1"/>
</dbReference>
<keyword evidence="2" id="KW-0472">Membrane</keyword>
<dbReference type="Pfam" id="PF02470">
    <property type="entry name" value="MlaD"/>
    <property type="match status" value="1"/>
</dbReference>
<evidence type="ECO:0000256" key="2">
    <source>
        <dbReference type="SAM" id="Phobius"/>
    </source>
</evidence>
<reference evidence="5 6" key="1">
    <citation type="submission" date="2024-10" db="EMBL/GenBank/DDBJ databases">
        <title>The Natural Products Discovery Center: Release of the First 8490 Sequenced Strains for Exploring Actinobacteria Biosynthetic Diversity.</title>
        <authorList>
            <person name="Kalkreuter E."/>
            <person name="Kautsar S.A."/>
            <person name="Yang D."/>
            <person name="Bader C.D."/>
            <person name="Teijaro C.N."/>
            <person name="Fluegel L."/>
            <person name="Davis C.M."/>
            <person name="Simpson J.R."/>
            <person name="Lauterbach L."/>
            <person name="Steele A.D."/>
            <person name="Gui C."/>
            <person name="Meng S."/>
            <person name="Li G."/>
            <person name="Viehrig K."/>
            <person name="Ye F."/>
            <person name="Su P."/>
            <person name="Kiefer A.F."/>
            <person name="Nichols A."/>
            <person name="Cepeda A.J."/>
            <person name="Yan W."/>
            <person name="Fan B."/>
            <person name="Jiang Y."/>
            <person name="Adhikari A."/>
            <person name="Zheng C.-J."/>
            <person name="Schuster L."/>
            <person name="Cowan T.M."/>
            <person name="Smanski M.J."/>
            <person name="Chevrette M.G."/>
            <person name="De Carvalho L.P.S."/>
            <person name="Shen B."/>
        </authorList>
    </citation>
    <scope>NUCLEOTIDE SEQUENCE [LARGE SCALE GENOMIC DNA]</scope>
    <source>
        <strain evidence="5 6">NPDC019275</strain>
    </source>
</reference>
<dbReference type="InterPro" id="IPR003399">
    <property type="entry name" value="Mce/MlaD"/>
</dbReference>
<sequence length="476" mass="51151">MTLTRFVRIQLTIFAVLTVIGLVVMGGVYVHVPAMFGIGRYEVTVRLAATGGLYETANVAYRGTNIGKVQEVRLTPDGVEAKLSIDSDQKVPADVDAWVRSVSAIGEQYVDLIPAENPKGGNLSDGAVIPQERTKLPQDVGALLDQADKLLSTITNTQLRQVLDEAFLAFNGAGPDLQRFIDSAALLIQEANDNAEPTKKLLDQIGPLLDTQIESDAAIRSWTQNLATVTDQLRQHDPSLRNLLLDGPSALQTVSAQFESLRPTLPLLLNNLVGLGQVGVTYHAGLEQILVVFPPLIAALQTIIRGPSKYGAMVDFQLVVNDPPACTTGFLPANERRSPADTSPMDTPRGLYCKVPQDSEIAVRGIRNTPCMEYPGRRAPTPELCRTGYVPEGDNPAWGPVTPYQAPATDPQTPDVTPVAPASYGGQTPAAARNYDPNTGVYIGTDGRTYRNGDVGPGGSGTIPASWQAMFEEQQR</sequence>
<gene>
    <name evidence="5" type="ORF">ACH49W_09920</name>
</gene>